<feature type="transmembrane region" description="Helical" evidence="10">
    <location>
        <begin position="20"/>
        <end position="39"/>
    </location>
</feature>
<dbReference type="PANTHER" id="PTHR33909:SF1">
    <property type="entry name" value="SEC TRANSLOCON ACCESSORY COMPLEX SUBUNIT YAJC"/>
    <property type="match status" value="1"/>
</dbReference>
<dbReference type="PANTHER" id="PTHR33909">
    <property type="entry name" value="SEC TRANSLOCON ACCESSORY COMPLEX SUBUNIT YAJC"/>
    <property type="match status" value="1"/>
</dbReference>
<evidence type="ECO:0000256" key="7">
    <source>
        <dbReference type="ARBA" id="ARBA00022989"/>
    </source>
</evidence>
<evidence type="ECO:0000256" key="1">
    <source>
        <dbReference type="ARBA" id="ARBA00004162"/>
    </source>
</evidence>
<keyword evidence="12" id="KW-1185">Reference proteome</keyword>
<evidence type="ECO:0000256" key="2">
    <source>
        <dbReference type="ARBA" id="ARBA00006742"/>
    </source>
</evidence>
<dbReference type="NCBIfam" id="TIGR00739">
    <property type="entry name" value="yajC"/>
    <property type="match status" value="1"/>
</dbReference>
<keyword evidence="4" id="KW-1003">Cell membrane</keyword>
<evidence type="ECO:0000256" key="6">
    <source>
        <dbReference type="ARBA" id="ARBA00022927"/>
    </source>
</evidence>
<comment type="similarity">
    <text evidence="2">Belongs to the YajC family.</text>
</comment>
<dbReference type="PRINTS" id="PR01853">
    <property type="entry name" value="YAJCTRNLCASE"/>
</dbReference>
<protein>
    <submittedName>
        <fullName evidence="11">Preprotein translocase subunit YajC</fullName>
    </submittedName>
</protein>
<name>A0ABY8C6E7_9FIRM</name>
<dbReference type="RefSeq" id="WP_315571631.1">
    <property type="nucleotide sequence ID" value="NZ_CP118868.1"/>
</dbReference>
<keyword evidence="3" id="KW-0813">Transport</keyword>
<dbReference type="EMBL" id="CP118868">
    <property type="protein sequence ID" value="WEG35509.1"/>
    <property type="molecule type" value="Genomic_DNA"/>
</dbReference>
<evidence type="ECO:0000313" key="11">
    <source>
        <dbReference type="EMBL" id="WEG35509.1"/>
    </source>
</evidence>
<keyword evidence="9 10" id="KW-0472">Membrane</keyword>
<gene>
    <name evidence="11" type="primary">yajC</name>
    <name evidence="11" type="ORF">PYS61_06185</name>
</gene>
<evidence type="ECO:0000256" key="9">
    <source>
        <dbReference type="ARBA" id="ARBA00023136"/>
    </source>
</evidence>
<evidence type="ECO:0000256" key="3">
    <source>
        <dbReference type="ARBA" id="ARBA00022448"/>
    </source>
</evidence>
<dbReference type="SMART" id="SM01323">
    <property type="entry name" value="YajC"/>
    <property type="match status" value="1"/>
</dbReference>
<dbReference type="InterPro" id="IPR003849">
    <property type="entry name" value="Preprotein_translocase_YajC"/>
</dbReference>
<keyword evidence="5 10" id="KW-0812">Transmembrane</keyword>
<keyword evidence="7 10" id="KW-1133">Transmembrane helix</keyword>
<evidence type="ECO:0000256" key="5">
    <source>
        <dbReference type="ARBA" id="ARBA00022692"/>
    </source>
</evidence>
<dbReference type="Pfam" id="PF02699">
    <property type="entry name" value="YajC"/>
    <property type="match status" value="1"/>
</dbReference>
<comment type="subcellular location">
    <subcellularLocation>
        <location evidence="1">Cell membrane</location>
        <topology evidence="1">Single-pass membrane protein</topology>
    </subcellularLocation>
</comment>
<dbReference type="Proteomes" id="UP001220478">
    <property type="component" value="Chromosome"/>
</dbReference>
<evidence type="ECO:0000256" key="10">
    <source>
        <dbReference type="SAM" id="Phobius"/>
    </source>
</evidence>
<evidence type="ECO:0000256" key="8">
    <source>
        <dbReference type="ARBA" id="ARBA00023010"/>
    </source>
</evidence>
<keyword evidence="8" id="KW-0811">Translocation</keyword>
<sequence length="115" mass="12498">MLNAAQNVVLAAESPMGGTLATVAFSVIMLVVLYVVMILPQRRSEKRQKLERSKLKVGDQVITIGGLVGKIVNIKDDDITIASSVAQTMVTFRRDAINLMQQPTTAQAAKSEKKK</sequence>
<proteinExistence type="inferred from homology"/>
<evidence type="ECO:0000313" key="12">
    <source>
        <dbReference type="Proteomes" id="UP001220478"/>
    </source>
</evidence>
<accession>A0ABY8C6E7</accession>
<evidence type="ECO:0000256" key="4">
    <source>
        <dbReference type="ARBA" id="ARBA00022475"/>
    </source>
</evidence>
<reference evidence="11 12" key="1">
    <citation type="submission" date="2023-02" db="EMBL/GenBank/DDBJ databases">
        <title>Novel Oscillospiraceae bacterial genomes.</title>
        <authorList>
            <person name="Srinivasan S."/>
            <person name="Austin M.N."/>
            <person name="Fiedler T.L."/>
            <person name="Strenk S.M."/>
            <person name="Agnew K.J."/>
            <person name="Nagana Gowda G.A."/>
            <person name="Raftery D."/>
            <person name="Beamer M.A."/>
            <person name="Achilles S.L."/>
            <person name="Wiesenfeld H.C."/>
            <person name="Fredricks D.N."/>
            <person name="Hillier S.L."/>
        </authorList>
    </citation>
    <scope>NUCLEOTIDE SEQUENCE [LARGE SCALE GENOMIC DNA]</scope>
    <source>
        <strain evidence="11 12">CHIC02 1186E3-8</strain>
    </source>
</reference>
<keyword evidence="6" id="KW-0653">Protein transport</keyword>
<organism evidence="11 12">
    <name type="scientific">Amygdalobacter indicium</name>
    <dbReference type="NCBI Taxonomy" id="3029272"/>
    <lineage>
        <taxon>Bacteria</taxon>
        <taxon>Bacillati</taxon>
        <taxon>Bacillota</taxon>
        <taxon>Clostridia</taxon>
        <taxon>Eubacteriales</taxon>
        <taxon>Oscillospiraceae</taxon>
        <taxon>Amygdalobacter</taxon>
    </lineage>
</organism>